<dbReference type="Gene3D" id="1.20.1270.280">
    <property type="match status" value="1"/>
</dbReference>
<proteinExistence type="predicted"/>
<dbReference type="FunFam" id="3.10.490.20:FF:000010">
    <property type="entry name" value="Dynein heavy chain, putative"/>
    <property type="match status" value="1"/>
</dbReference>
<feature type="domain" description="Dynein heavy chain C-terminal" evidence="1">
    <location>
        <begin position="8"/>
        <end position="255"/>
    </location>
</feature>
<comment type="caution">
    <text evidence="2">The sequence shown here is derived from an EMBL/GenBank/DDBJ whole genome shotgun (WGS) entry which is preliminary data.</text>
</comment>
<keyword evidence="3" id="KW-1185">Reference proteome</keyword>
<evidence type="ECO:0000313" key="3">
    <source>
        <dbReference type="Proteomes" id="UP001431209"/>
    </source>
</evidence>
<dbReference type="GO" id="GO:0051959">
    <property type="term" value="F:dynein light intermediate chain binding"/>
    <property type="evidence" value="ECO:0007669"/>
    <property type="project" value="InterPro"/>
</dbReference>
<dbReference type="PANTHER" id="PTHR46961">
    <property type="entry name" value="DYNEIN HEAVY CHAIN 1, AXONEMAL-LIKE PROTEIN"/>
    <property type="match status" value="1"/>
</dbReference>
<dbReference type="InterPro" id="IPR041228">
    <property type="entry name" value="Dynein_C"/>
</dbReference>
<dbReference type="AlphaFoldDB" id="A0AAW2Z7U6"/>
<protein>
    <submittedName>
        <fullName evidence="2">Dynein heavy chain</fullName>
    </submittedName>
</protein>
<accession>A0AAW2Z7U6</accession>
<dbReference type="PANTHER" id="PTHR46961:SF19">
    <property type="entry name" value="DYNEIN HEAVY CHAIN 5, AXONEMAL"/>
    <property type="match status" value="1"/>
</dbReference>
<dbReference type="Pfam" id="PF18199">
    <property type="entry name" value="Dynein_C"/>
    <property type="match status" value="1"/>
</dbReference>
<dbReference type="EMBL" id="JAOPGA020001097">
    <property type="protein sequence ID" value="KAL0485018.1"/>
    <property type="molecule type" value="Genomic_DNA"/>
</dbReference>
<dbReference type="GO" id="GO:0007018">
    <property type="term" value="P:microtubule-based movement"/>
    <property type="evidence" value="ECO:0007669"/>
    <property type="project" value="InterPro"/>
</dbReference>
<evidence type="ECO:0000259" key="1">
    <source>
        <dbReference type="Pfam" id="PF18199"/>
    </source>
</evidence>
<dbReference type="Proteomes" id="UP001431209">
    <property type="component" value="Unassembled WGS sequence"/>
</dbReference>
<name>A0AAW2Z7U6_9EUKA</name>
<sequence>MNIARQGGLKSSLNVFLGQEIDRLQRLITVTRKTLQELILAIDGTIIMSAELQDALNNLYDGRVPTKWVKLSWEATTIGLWFTELLGRRDQLFFWLTKERPRSFWLTGFYNPQGFLTAVKQEVTRAHSGWALDDVVEKTEVTKYENKDDVGKCEEGVYIHGLFLEGAAWDRKNARLVESQPKVLFVPLPVLHVTAINAAQPDNKTKYKCPVYRNKKRNDITYIFSVDLNCTTAADTKTANEAKAKWKLRGVALLCNYQ</sequence>
<dbReference type="InterPro" id="IPR043160">
    <property type="entry name" value="Dynein_C_barrel"/>
</dbReference>
<dbReference type="GO" id="GO:0030286">
    <property type="term" value="C:dynein complex"/>
    <property type="evidence" value="ECO:0007669"/>
    <property type="project" value="InterPro"/>
</dbReference>
<dbReference type="Gene3D" id="3.10.490.20">
    <property type="match status" value="1"/>
</dbReference>
<dbReference type="GO" id="GO:0045505">
    <property type="term" value="F:dynein intermediate chain binding"/>
    <property type="evidence" value="ECO:0007669"/>
    <property type="project" value="InterPro"/>
</dbReference>
<gene>
    <name evidence="2" type="ORF">AKO1_003814</name>
</gene>
<evidence type="ECO:0000313" key="2">
    <source>
        <dbReference type="EMBL" id="KAL0485018.1"/>
    </source>
</evidence>
<organism evidence="2 3">
    <name type="scientific">Acrasis kona</name>
    <dbReference type="NCBI Taxonomy" id="1008807"/>
    <lineage>
        <taxon>Eukaryota</taxon>
        <taxon>Discoba</taxon>
        <taxon>Heterolobosea</taxon>
        <taxon>Tetramitia</taxon>
        <taxon>Eutetramitia</taxon>
        <taxon>Acrasidae</taxon>
        <taxon>Acrasis</taxon>
    </lineage>
</organism>
<reference evidence="2 3" key="1">
    <citation type="submission" date="2024-03" db="EMBL/GenBank/DDBJ databases">
        <title>The Acrasis kona genome and developmental transcriptomes reveal deep origins of eukaryotic multicellular pathways.</title>
        <authorList>
            <person name="Sheikh S."/>
            <person name="Fu C.-J."/>
            <person name="Brown M.W."/>
            <person name="Baldauf S.L."/>
        </authorList>
    </citation>
    <scope>NUCLEOTIDE SEQUENCE [LARGE SCALE GENOMIC DNA]</scope>
    <source>
        <strain evidence="2 3">ATCC MYA-3509</strain>
    </source>
</reference>
<dbReference type="InterPro" id="IPR026983">
    <property type="entry name" value="DHC"/>
</dbReference>